<dbReference type="Proteomes" id="UP000271241">
    <property type="component" value="Unassembled WGS sequence"/>
</dbReference>
<protein>
    <recommendedName>
        <fullName evidence="2">Protein kinase domain-containing protein</fullName>
    </recommendedName>
</protein>
<organism evidence="3 4">
    <name type="scientific">Thamnocephalis sphaerospora</name>
    <dbReference type="NCBI Taxonomy" id="78915"/>
    <lineage>
        <taxon>Eukaryota</taxon>
        <taxon>Fungi</taxon>
        <taxon>Fungi incertae sedis</taxon>
        <taxon>Zoopagomycota</taxon>
        <taxon>Zoopagomycotina</taxon>
        <taxon>Zoopagomycetes</taxon>
        <taxon>Zoopagales</taxon>
        <taxon>Sigmoideomycetaceae</taxon>
        <taxon>Thamnocephalis</taxon>
    </lineage>
</organism>
<dbReference type="EMBL" id="KZ992736">
    <property type="protein sequence ID" value="RKP07315.1"/>
    <property type="molecule type" value="Genomic_DNA"/>
</dbReference>
<dbReference type="Pfam" id="PF00069">
    <property type="entry name" value="Pkinase"/>
    <property type="match status" value="1"/>
</dbReference>
<dbReference type="InterPro" id="IPR000719">
    <property type="entry name" value="Prot_kinase_dom"/>
</dbReference>
<dbReference type="GO" id="GO:0004672">
    <property type="term" value="F:protein kinase activity"/>
    <property type="evidence" value="ECO:0007669"/>
    <property type="project" value="InterPro"/>
</dbReference>
<reference evidence="4" key="1">
    <citation type="journal article" date="2018" name="Nat. Microbiol.">
        <title>Leveraging single-cell genomics to expand the fungal tree of life.</title>
        <authorList>
            <person name="Ahrendt S.R."/>
            <person name="Quandt C.A."/>
            <person name="Ciobanu D."/>
            <person name="Clum A."/>
            <person name="Salamov A."/>
            <person name="Andreopoulos B."/>
            <person name="Cheng J.F."/>
            <person name="Woyke T."/>
            <person name="Pelin A."/>
            <person name="Henrissat B."/>
            <person name="Reynolds N.K."/>
            <person name="Benny G.L."/>
            <person name="Smith M.E."/>
            <person name="James T.Y."/>
            <person name="Grigoriev I.V."/>
        </authorList>
    </citation>
    <scope>NUCLEOTIDE SEQUENCE [LARGE SCALE GENOMIC DNA]</scope>
    <source>
        <strain evidence="4">RSA 1356</strain>
    </source>
</reference>
<evidence type="ECO:0000313" key="4">
    <source>
        <dbReference type="Proteomes" id="UP000271241"/>
    </source>
</evidence>
<name>A0A4P9XN30_9FUNG</name>
<dbReference type="PROSITE" id="PS50011">
    <property type="entry name" value="PROTEIN_KINASE_DOM"/>
    <property type="match status" value="1"/>
</dbReference>
<feature type="domain" description="Protein kinase" evidence="2">
    <location>
        <begin position="1"/>
        <end position="194"/>
    </location>
</feature>
<dbReference type="Gene3D" id="1.10.510.10">
    <property type="entry name" value="Transferase(Phosphotransferase) domain 1"/>
    <property type="match status" value="1"/>
</dbReference>
<feature type="compositionally biased region" description="Polar residues" evidence="1">
    <location>
        <begin position="214"/>
        <end position="225"/>
    </location>
</feature>
<dbReference type="OrthoDB" id="4062651at2759"/>
<evidence type="ECO:0000259" key="2">
    <source>
        <dbReference type="PROSITE" id="PS50011"/>
    </source>
</evidence>
<feature type="region of interest" description="Disordered" evidence="1">
    <location>
        <begin position="201"/>
        <end position="225"/>
    </location>
</feature>
<sequence length="225" mass="25532">MTPKEKDRFLPPIIVQVVLALQYLDTISFVHEKISLDNIMIRKDMAEIVPQVVITDLHLVSGVYKYSDSSIFLDSPLGGRSEKASYERGYRPPEDYDFSQLVDQRKRLSWMLGATIYAALTGHPPYGFAFSLNDVNPWTERKLSSVMLNLITWKQNSYPPITTSHNRPLLRLMETLMTCEADKRLTISRLDPTLLPELADSSDLKAKNKPGPLNETSPSLTVEYA</sequence>
<gene>
    <name evidence="3" type="ORF">THASP1DRAFT_30861</name>
</gene>
<dbReference type="InterPro" id="IPR011009">
    <property type="entry name" value="Kinase-like_dom_sf"/>
</dbReference>
<evidence type="ECO:0000256" key="1">
    <source>
        <dbReference type="SAM" id="MobiDB-lite"/>
    </source>
</evidence>
<evidence type="ECO:0000313" key="3">
    <source>
        <dbReference type="EMBL" id="RKP07315.1"/>
    </source>
</evidence>
<keyword evidence="4" id="KW-1185">Reference proteome</keyword>
<dbReference type="SUPFAM" id="SSF56112">
    <property type="entry name" value="Protein kinase-like (PK-like)"/>
    <property type="match status" value="1"/>
</dbReference>
<accession>A0A4P9XN30</accession>
<proteinExistence type="predicted"/>
<dbReference type="GO" id="GO:0005524">
    <property type="term" value="F:ATP binding"/>
    <property type="evidence" value="ECO:0007669"/>
    <property type="project" value="InterPro"/>
</dbReference>
<dbReference type="AlphaFoldDB" id="A0A4P9XN30"/>